<dbReference type="Gene3D" id="3.30.70.1230">
    <property type="entry name" value="Nucleotide cyclase"/>
    <property type="match status" value="1"/>
</dbReference>
<dbReference type="CDD" id="cd07302">
    <property type="entry name" value="CHD"/>
    <property type="match status" value="1"/>
</dbReference>
<dbReference type="PANTHER" id="PTHR45655:SF13">
    <property type="entry name" value="SOLUBLE GUANYLATE CYCLASE GCY-32-RELATED"/>
    <property type="match status" value="1"/>
</dbReference>
<reference evidence="4 5" key="1">
    <citation type="submission" date="2024-04" db="EMBL/GenBank/DDBJ databases">
        <title>Tritrichomonas musculus Genome.</title>
        <authorList>
            <person name="Alves-Ferreira E."/>
            <person name="Grigg M."/>
            <person name="Lorenzi H."/>
            <person name="Galac M."/>
        </authorList>
    </citation>
    <scope>NUCLEOTIDE SEQUENCE [LARGE SCALE GENOMIC DNA]</scope>
    <source>
        <strain evidence="4 5">EAF2021</strain>
    </source>
</reference>
<feature type="domain" description="Guanylate cyclase" evidence="3">
    <location>
        <begin position="1442"/>
        <end position="1576"/>
    </location>
</feature>
<keyword evidence="2" id="KW-1133">Transmembrane helix</keyword>
<feature type="transmembrane region" description="Helical" evidence="2">
    <location>
        <begin position="272"/>
        <end position="292"/>
    </location>
</feature>
<feature type="transmembrane region" description="Helical" evidence="2">
    <location>
        <begin position="122"/>
        <end position="148"/>
    </location>
</feature>
<dbReference type="PANTHER" id="PTHR45655">
    <property type="entry name" value="GUANYLATE CYCLASE SOLUBLE SUBUNIT BETA-2"/>
    <property type="match status" value="1"/>
</dbReference>
<evidence type="ECO:0000313" key="5">
    <source>
        <dbReference type="Proteomes" id="UP001470230"/>
    </source>
</evidence>
<feature type="transmembrane region" description="Helical" evidence="2">
    <location>
        <begin position="73"/>
        <end position="93"/>
    </location>
</feature>
<feature type="transmembrane region" description="Helical" evidence="2">
    <location>
        <begin position="304"/>
        <end position="325"/>
    </location>
</feature>
<dbReference type="InterPro" id="IPR001054">
    <property type="entry name" value="A/G_cyclase"/>
</dbReference>
<keyword evidence="5" id="KW-1185">Reference proteome</keyword>
<feature type="transmembrane region" description="Helical" evidence="2">
    <location>
        <begin position="976"/>
        <end position="998"/>
    </location>
</feature>
<dbReference type="PROSITE" id="PS50125">
    <property type="entry name" value="GUANYLATE_CYCLASE_2"/>
    <property type="match status" value="1"/>
</dbReference>
<feature type="transmembrane region" description="Helical" evidence="2">
    <location>
        <begin position="863"/>
        <end position="887"/>
    </location>
</feature>
<evidence type="ECO:0000256" key="1">
    <source>
        <dbReference type="SAM" id="MobiDB-lite"/>
    </source>
</evidence>
<feature type="transmembrane region" description="Helical" evidence="2">
    <location>
        <begin position="1187"/>
        <end position="1211"/>
    </location>
</feature>
<feature type="transmembrane region" description="Helical" evidence="2">
    <location>
        <begin position="245"/>
        <end position="266"/>
    </location>
</feature>
<protein>
    <recommendedName>
        <fullName evidence="3">Guanylate cyclase domain-containing protein</fullName>
    </recommendedName>
</protein>
<feature type="region of interest" description="Disordered" evidence="1">
    <location>
        <begin position="936"/>
        <end position="958"/>
    </location>
</feature>
<feature type="transmembrane region" description="Helical" evidence="2">
    <location>
        <begin position="658"/>
        <end position="684"/>
    </location>
</feature>
<feature type="transmembrane region" description="Helical" evidence="2">
    <location>
        <begin position="331"/>
        <end position="351"/>
    </location>
</feature>
<keyword evidence="2" id="KW-0812">Transmembrane</keyword>
<proteinExistence type="predicted"/>
<dbReference type="InterPro" id="IPR029787">
    <property type="entry name" value="Nucleotide_cyclase"/>
</dbReference>
<evidence type="ECO:0000259" key="3">
    <source>
        <dbReference type="PROSITE" id="PS50125"/>
    </source>
</evidence>
<feature type="transmembrane region" description="Helical" evidence="2">
    <location>
        <begin position="200"/>
        <end position="224"/>
    </location>
</feature>
<name>A0ABR2GUL3_9EUKA</name>
<dbReference type="SMART" id="SM00044">
    <property type="entry name" value="CYCc"/>
    <property type="match status" value="1"/>
</dbReference>
<feature type="transmembrane region" description="Helical" evidence="2">
    <location>
        <begin position="160"/>
        <end position="180"/>
    </location>
</feature>
<dbReference type="SUPFAM" id="SSF55073">
    <property type="entry name" value="Nucleotide cyclase"/>
    <property type="match status" value="1"/>
</dbReference>
<accession>A0ABR2GUL3</accession>
<gene>
    <name evidence="4" type="ORF">M9Y10_036155</name>
</gene>
<comment type="caution">
    <text evidence="4">The sequence shown here is derived from an EMBL/GenBank/DDBJ whole genome shotgun (WGS) entry which is preliminary data.</text>
</comment>
<evidence type="ECO:0000313" key="4">
    <source>
        <dbReference type="EMBL" id="KAK8837623.1"/>
    </source>
</evidence>
<organism evidence="4 5">
    <name type="scientific">Tritrichomonas musculus</name>
    <dbReference type="NCBI Taxonomy" id="1915356"/>
    <lineage>
        <taxon>Eukaryota</taxon>
        <taxon>Metamonada</taxon>
        <taxon>Parabasalia</taxon>
        <taxon>Tritrichomonadida</taxon>
        <taxon>Tritrichomonadidae</taxon>
        <taxon>Tritrichomonas</taxon>
    </lineage>
</organism>
<dbReference type="EMBL" id="JAPFFF010000058">
    <property type="protein sequence ID" value="KAK8837623.1"/>
    <property type="molecule type" value="Genomic_DNA"/>
</dbReference>
<keyword evidence="2" id="KW-0472">Membrane</keyword>
<sequence length="1655" mass="189221">MNTVNATHQGTTFNGFSSNSRHYEINASTILSTANQFKNVTNLYQDNVKLESLFQQFSIDIGRFGVKIKIIHTIRLITLLLFFLLSSLGSILISTTKLDSIVSDIFNIFMYIEIFLPESSNYYIFLLVNFVLLILYFSLLFFFLHIFMQYKHNLCISLQEAYVFVILTRIVVPIFTPYVSHLFTHSLYRLIFEENSGESAILVVISIPILISQISILFFSSSAYNATPVIRKHDTTQIWFSYSHYDWLFSVIIMILIFIQTFFLFLSEKVSAIIFTIVSVAISVCSALYIIIRLPFIYPRTNSIFFSTFVSSSFFSICPILAIFSPSSLPYYLVCLLIILIASFILGKYVINYRMISILKRFDQAKYQPNSRTFSMNNDGLLNSFFQGNNENSNFASMNIKSDHDLSLLTRVGFLFNVPEINNSTFIHFGLEMTSKAVFVLSAIQVMLAIQTDNIILTPLYQASLNIGKGPFNMNSFRTLFNLMRQEMLTQFNKPLIEAISIVKKSNHFLEMTIYDFWTDVIKQKIDTLVHLLPRITEDMIKTELLYLRLARNYSLSPAVYREVVIFYYKMVGDYHKALHFQGMIDKAKAYRYNRPTYNHQQNNLALYSSFTSSSSQSNNSMTFLGNSDLNLNNLHEKLEPYIIAQDSIMSIPLPPLCWMYATMIVTIVLLLALPAAILGVSLYDVKKFHTSFSPIETVGDLDSIVARVPQLLRRRNLMEIDQIISPPPFEAGEPLAFHLEMLTEEAINESLINYHSKLVNGIDQLLKLCVPGATITKVCSEKIHESRVGDSVVMASVFDLLATFENSLSNILSDNNFDWKTASSSSSVLLIMQNFDALYSSLNSIINVLKNEINDFSKLTKIWLILIWVSPIVIILPLVLIMSSLFKKEVVFTLKLLFQIPKNEILNLKMTFKRKKREGRHNDDNQPAMLMASASQPLKETNENESENSKNDNGDDLTDSLATVPKQMSGLTGSFIFRLFVLVLFTCLMVTIGIVVFHESNFQLIDMSNAYASSINVYSSTFASYVWTQELFALKPLLFNESELKRKSFVYVNDFVSKFNNLLYGNSSIDDSDLKPALLLGDDIIDSYLKSDDDKFYTEDEVLYNPSYGIIHMVYITMSCECQMRLFALNSQWLFSENSQVSFHFDDLFVYHYEHVLFSHLNDYLHSAVQLFKSKSHALNDSKTDLLIMIFAIMFLIDILYYCTFLVSSFRTLLRHLNMPRHLLLLVSPEALLKSQSIVKWMTGMLDSSKHSHSTDIKKKLKNDIDVDFIVHYSKCSIVLASIELAIEKVNETFCNLFHVNEIDVIGTNFITFFKNSLINKDPNLFSWLNSEIHKMLEGNSTSYKCQFKSTILSQDSKLLQLSIIIEGIQDYAVDSIDSSSPAKAFSIVIVDETIQIQLEKKIELEKEKVESLYDRHFYNQVHKKLNENNSDISFEVSESTVMIASIDNWDSLLSSSNSPIEIMNFLNTLYSSYDDEIKKFPTLMKIKSITDTYLICSDLFTDPTISDSYIVINFALKILSISKKLSEDNRIGKIKFDIKIGINSGGPVICGVLGRIKPSFEIVGDVVNIASQLNRYCLPGFIQISDSTYNNVKYLNYNMKERGEIYFNNVKITTYLISDIPFSNADISLKKSDEETIHVDSSQIDDFQVKSVD</sequence>
<dbReference type="Pfam" id="PF00211">
    <property type="entry name" value="Guanylate_cyc"/>
    <property type="match status" value="1"/>
</dbReference>
<evidence type="ECO:0000256" key="2">
    <source>
        <dbReference type="SAM" id="Phobius"/>
    </source>
</evidence>
<dbReference type="Proteomes" id="UP001470230">
    <property type="component" value="Unassembled WGS sequence"/>
</dbReference>